<dbReference type="EC" id="2.7.11.1" evidence="12"/>
<feature type="domain" description="PI3K/PI4K catalytic" evidence="14">
    <location>
        <begin position="1986"/>
        <end position="2300"/>
    </location>
</feature>
<dbReference type="STRING" id="1754191.A0A1Y1VC79"/>
<protein>
    <recommendedName>
        <fullName evidence="12">Serine/threonine-protein kinase TOR</fullName>
        <ecNumber evidence="12">2.7.11.1</ecNumber>
    </recommendedName>
</protein>
<dbReference type="SUPFAM" id="SSF48371">
    <property type="entry name" value="ARM repeat"/>
    <property type="match status" value="3"/>
</dbReference>
<dbReference type="InterPro" id="IPR036940">
    <property type="entry name" value="PI3/4_kinase_cat_sf"/>
</dbReference>
<evidence type="ECO:0000256" key="3">
    <source>
        <dbReference type="ARBA" id="ARBA00022679"/>
    </source>
</evidence>
<dbReference type="Pfam" id="PF23593">
    <property type="entry name" value="HEAT_ATR"/>
    <property type="match status" value="1"/>
</dbReference>
<reference evidence="17 18" key="2">
    <citation type="submission" date="2016-08" db="EMBL/GenBank/DDBJ databases">
        <title>Pervasive Adenine N6-methylation of Active Genes in Fungi.</title>
        <authorList>
            <consortium name="DOE Joint Genome Institute"/>
            <person name="Mondo S.J."/>
            <person name="Dannebaum R.O."/>
            <person name="Kuo R.C."/>
            <person name="Labutti K."/>
            <person name="Haridas S."/>
            <person name="Kuo A."/>
            <person name="Salamov A."/>
            <person name="Ahrendt S.R."/>
            <person name="Lipzen A."/>
            <person name="Sullivan W."/>
            <person name="Andreopoulos W.B."/>
            <person name="Clum A."/>
            <person name="Lindquist E."/>
            <person name="Daum C."/>
            <person name="Ramamoorthy G.K."/>
            <person name="Gryganskyi A."/>
            <person name="Culley D."/>
            <person name="Magnuson J.K."/>
            <person name="James T.Y."/>
            <person name="O'Malley M.A."/>
            <person name="Stajich J.E."/>
            <person name="Spatafora J.W."/>
            <person name="Visel A."/>
            <person name="Grigoriev I.V."/>
        </authorList>
    </citation>
    <scope>NUCLEOTIDE SEQUENCE [LARGE SCALE GENOMIC DNA]</scope>
    <source>
        <strain evidence="18">finn</strain>
    </source>
</reference>
<reference evidence="17 18" key="1">
    <citation type="submission" date="2016-08" db="EMBL/GenBank/DDBJ databases">
        <title>Genomes of anaerobic fungi encode conserved fungal cellulosomes for biomass hydrolysis.</title>
        <authorList>
            <consortium name="DOE Joint Genome Institute"/>
            <person name="Haitjema C.H."/>
            <person name="Gilmore S.P."/>
            <person name="Henske J.K."/>
            <person name="Solomon K.V."/>
            <person name="De Groot R."/>
            <person name="Kuo A."/>
            <person name="Mondo S.J."/>
            <person name="Salamov A.A."/>
            <person name="Labutti K."/>
            <person name="Zhao Z."/>
            <person name="Chiniquy J."/>
            <person name="Barry K."/>
            <person name="Brewer H.M."/>
            <person name="Purvine S.O."/>
            <person name="Wright A.T."/>
            <person name="Boxma B."/>
            <person name="Van Alen T."/>
            <person name="Hackstein J.H."/>
            <person name="Baker S.E."/>
            <person name="Grigoriev I.V."/>
            <person name="O'Malley M.A."/>
        </authorList>
    </citation>
    <scope>NUCLEOTIDE SEQUENCE [LARGE SCALE GENOMIC DNA]</scope>
    <source>
        <strain evidence="18">finn</strain>
    </source>
</reference>
<dbReference type="PROSITE" id="PS51189">
    <property type="entry name" value="FAT"/>
    <property type="match status" value="1"/>
</dbReference>
<dbReference type="SMART" id="SM01346">
    <property type="entry name" value="DUF3385"/>
    <property type="match status" value="1"/>
</dbReference>
<dbReference type="FunFam" id="1.25.10.10:FF:000371">
    <property type="entry name" value="Serine/threonine-protein kinase TOR"/>
    <property type="match status" value="1"/>
</dbReference>
<dbReference type="FunFam" id="3.30.1010.10:FF:000004">
    <property type="entry name" value="Serine/threonine-protein kinase TOR"/>
    <property type="match status" value="1"/>
</dbReference>
<keyword evidence="8" id="KW-0469">Meiosis</keyword>
<keyword evidence="7 12" id="KW-0067">ATP-binding</keyword>
<keyword evidence="3 12" id="KW-0808">Transferase</keyword>
<dbReference type="GO" id="GO:0038202">
    <property type="term" value="P:TORC1 signaling"/>
    <property type="evidence" value="ECO:0007669"/>
    <property type="project" value="TreeGrafter"/>
</dbReference>
<keyword evidence="2 12" id="KW-0723">Serine/threonine-protein kinase</keyword>
<keyword evidence="4" id="KW-0677">Repeat</keyword>
<dbReference type="GO" id="GO:0044877">
    <property type="term" value="F:protein-containing complex binding"/>
    <property type="evidence" value="ECO:0007669"/>
    <property type="project" value="InterPro"/>
</dbReference>
<dbReference type="Pfam" id="PF08771">
    <property type="entry name" value="FRB_dom"/>
    <property type="match status" value="1"/>
</dbReference>
<dbReference type="Gene3D" id="1.25.10.10">
    <property type="entry name" value="Leucine-rich Repeat Variant"/>
    <property type="match status" value="3"/>
</dbReference>
<dbReference type="GO" id="GO:0005634">
    <property type="term" value="C:nucleus"/>
    <property type="evidence" value="ECO:0007669"/>
    <property type="project" value="TreeGrafter"/>
</dbReference>
<dbReference type="InterPro" id="IPR057564">
    <property type="entry name" value="HEAT_ATR"/>
</dbReference>
<dbReference type="GO" id="GO:0000785">
    <property type="term" value="C:chromatin"/>
    <property type="evidence" value="ECO:0007669"/>
    <property type="project" value="UniProtKB-ARBA"/>
</dbReference>
<organism evidence="17 18">
    <name type="scientific">Piromyces finnis</name>
    <dbReference type="NCBI Taxonomy" id="1754191"/>
    <lineage>
        <taxon>Eukaryota</taxon>
        <taxon>Fungi</taxon>
        <taxon>Fungi incertae sedis</taxon>
        <taxon>Chytridiomycota</taxon>
        <taxon>Chytridiomycota incertae sedis</taxon>
        <taxon>Neocallimastigomycetes</taxon>
        <taxon>Neocallimastigales</taxon>
        <taxon>Neocallimastigaceae</taxon>
        <taxon>Piromyces</taxon>
    </lineage>
</organism>
<dbReference type="InterPro" id="IPR003152">
    <property type="entry name" value="FATC_dom"/>
</dbReference>
<dbReference type="GO" id="GO:0031932">
    <property type="term" value="C:TORC2 complex"/>
    <property type="evidence" value="ECO:0007669"/>
    <property type="project" value="TreeGrafter"/>
</dbReference>
<dbReference type="Pfam" id="PF25757">
    <property type="entry name" value="TPR_DNAAF5"/>
    <property type="match status" value="1"/>
</dbReference>
<evidence type="ECO:0000256" key="4">
    <source>
        <dbReference type="ARBA" id="ARBA00022737"/>
    </source>
</evidence>
<evidence type="ECO:0000256" key="13">
    <source>
        <dbReference type="SAM" id="MobiDB-lite"/>
    </source>
</evidence>
<evidence type="ECO:0000256" key="7">
    <source>
        <dbReference type="ARBA" id="ARBA00022840"/>
    </source>
</evidence>
<dbReference type="GO" id="GO:0005737">
    <property type="term" value="C:cytoplasm"/>
    <property type="evidence" value="ECO:0007669"/>
    <property type="project" value="TreeGrafter"/>
</dbReference>
<dbReference type="InterPro" id="IPR036738">
    <property type="entry name" value="FRB_sf"/>
</dbReference>
<evidence type="ECO:0000313" key="17">
    <source>
        <dbReference type="EMBL" id="ORX52573.1"/>
    </source>
</evidence>
<dbReference type="Pfam" id="PF02259">
    <property type="entry name" value="FAT"/>
    <property type="match status" value="1"/>
</dbReference>
<comment type="caution">
    <text evidence="17">The sequence shown here is derived from an EMBL/GenBank/DDBJ whole genome shotgun (WGS) entry which is preliminary data.</text>
</comment>
<dbReference type="PROSITE" id="PS00916">
    <property type="entry name" value="PI3_4_KINASE_2"/>
    <property type="match status" value="1"/>
</dbReference>
<dbReference type="Pfam" id="PF11865">
    <property type="entry name" value="mTOR_dom"/>
    <property type="match status" value="1"/>
</dbReference>
<accession>A0A1Y1VC79</accession>
<dbReference type="GO" id="GO:0010605">
    <property type="term" value="P:negative regulation of macromolecule metabolic process"/>
    <property type="evidence" value="ECO:0007669"/>
    <property type="project" value="UniProtKB-ARBA"/>
</dbReference>
<name>A0A1Y1VC79_9FUNG</name>
<evidence type="ECO:0000259" key="15">
    <source>
        <dbReference type="PROSITE" id="PS51189"/>
    </source>
</evidence>
<dbReference type="Gene3D" id="1.20.120.150">
    <property type="entry name" value="FKBP12-rapamycin binding domain"/>
    <property type="match status" value="1"/>
</dbReference>
<dbReference type="GO" id="GO:0045944">
    <property type="term" value="P:positive regulation of transcription by RNA polymerase II"/>
    <property type="evidence" value="ECO:0007669"/>
    <property type="project" value="UniProtKB-ARBA"/>
</dbReference>
<dbReference type="Pfam" id="PF00454">
    <property type="entry name" value="PI3_PI4_kinase"/>
    <property type="match status" value="1"/>
</dbReference>
<dbReference type="Proteomes" id="UP000193719">
    <property type="component" value="Unassembled WGS sequence"/>
</dbReference>
<dbReference type="PROSITE" id="PS50290">
    <property type="entry name" value="PI3_4_KINASE_3"/>
    <property type="match status" value="1"/>
</dbReference>
<proteinExistence type="inferred from homology"/>
<dbReference type="Pfam" id="PF02260">
    <property type="entry name" value="FATC"/>
    <property type="match status" value="1"/>
</dbReference>
<feature type="domain" description="FATC" evidence="16">
    <location>
        <begin position="2334"/>
        <end position="2366"/>
    </location>
</feature>
<dbReference type="InterPro" id="IPR026683">
    <property type="entry name" value="TOR_cat"/>
</dbReference>
<comment type="similarity">
    <text evidence="1 12">Belongs to the PI3/PI4-kinase family.</text>
</comment>
<evidence type="ECO:0000256" key="6">
    <source>
        <dbReference type="ARBA" id="ARBA00022777"/>
    </source>
</evidence>
<comment type="catalytic activity">
    <reaction evidence="11">
        <text>L-seryl-[protein] + ATP = O-phospho-L-seryl-[protein] + ADP + H(+)</text>
        <dbReference type="Rhea" id="RHEA:17989"/>
        <dbReference type="Rhea" id="RHEA-COMP:9863"/>
        <dbReference type="Rhea" id="RHEA-COMP:11604"/>
        <dbReference type="ChEBI" id="CHEBI:15378"/>
        <dbReference type="ChEBI" id="CHEBI:29999"/>
        <dbReference type="ChEBI" id="CHEBI:30616"/>
        <dbReference type="ChEBI" id="CHEBI:83421"/>
        <dbReference type="ChEBI" id="CHEBI:456216"/>
        <dbReference type="EC" id="2.7.11.1"/>
    </reaction>
</comment>
<evidence type="ECO:0000256" key="2">
    <source>
        <dbReference type="ARBA" id="ARBA00022527"/>
    </source>
</evidence>
<dbReference type="GO" id="GO:0004674">
    <property type="term" value="F:protein serine/threonine kinase activity"/>
    <property type="evidence" value="ECO:0007669"/>
    <property type="project" value="UniProtKB-KW"/>
</dbReference>
<dbReference type="GO" id="GO:0051321">
    <property type="term" value="P:meiotic cell cycle"/>
    <property type="evidence" value="ECO:0007669"/>
    <property type="project" value="UniProtKB-KW"/>
</dbReference>
<keyword evidence="9" id="KW-0131">Cell cycle</keyword>
<dbReference type="InterPro" id="IPR050517">
    <property type="entry name" value="DDR_Repair_Kinase"/>
</dbReference>
<dbReference type="GO" id="GO:0106310">
    <property type="term" value="F:protein serine kinase activity"/>
    <property type="evidence" value="ECO:0007669"/>
    <property type="project" value="RHEA"/>
</dbReference>
<dbReference type="Gene3D" id="3.30.1010.10">
    <property type="entry name" value="Phosphatidylinositol 3-kinase Catalytic Subunit, Chain A, domain 4"/>
    <property type="match status" value="1"/>
</dbReference>
<dbReference type="InterPro" id="IPR018936">
    <property type="entry name" value="PI3/4_kinase_CS"/>
</dbReference>
<dbReference type="FunFam" id="1.20.120.150:FF:000001">
    <property type="entry name" value="Serine/threonine-protein kinase TOR"/>
    <property type="match status" value="1"/>
</dbReference>
<evidence type="ECO:0000259" key="16">
    <source>
        <dbReference type="PROSITE" id="PS51190"/>
    </source>
</evidence>
<dbReference type="GO" id="GO:2000243">
    <property type="term" value="P:positive regulation of reproductive process"/>
    <property type="evidence" value="ECO:0007669"/>
    <property type="project" value="UniProtKB-ARBA"/>
</dbReference>
<evidence type="ECO:0000259" key="14">
    <source>
        <dbReference type="PROSITE" id="PS50290"/>
    </source>
</evidence>
<dbReference type="PANTHER" id="PTHR11139">
    <property type="entry name" value="ATAXIA TELANGIECTASIA MUTATED ATM -RELATED"/>
    <property type="match status" value="1"/>
</dbReference>
<evidence type="ECO:0000256" key="9">
    <source>
        <dbReference type="ARBA" id="ARBA00023306"/>
    </source>
</evidence>
<dbReference type="EMBL" id="MCFH01000015">
    <property type="protein sequence ID" value="ORX52573.1"/>
    <property type="molecule type" value="Genomic_DNA"/>
</dbReference>
<dbReference type="GO" id="GO:0010972">
    <property type="term" value="P:negative regulation of G2/M transition of mitotic cell cycle"/>
    <property type="evidence" value="ECO:0007669"/>
    <property type="project" value="UniProtKB-ARBA"/>
</dbReference>
<evidence type="ECO:0000256" key="5">
    <source>
        <dbReference type="ARBA" id="ARBA00022741"/>
    </source>
</evidence>
<evidence type="ECO:0000313" key="18">
    <source>
        <dbReference type="Proteomes" id="UP000193719"/>
    </source>
</evidence>
<feature type="domain" description="FAT" evidence="15">
    <location>
        <begin position="1258"/>
        <end position="1812"/>
    </location>
</feature>
<dbReference type="SUPFAM" id="SSF47212">
    <property type="entry name" value="FKBP12-rapamycin-binding domain of FKBP-rapamycin-associated protein (FRAP)"/>
    <property type="match status" value="1"/>
</dbReference>
<dbReference type="InterPro" id="IPR057978">
    <property type="entry name" value="TPR_DAAF5"/>
</dbReference>
<feature type="region of interest" description="Disordered" evidence="13">
    <location>
        <begin position="2267"/>
        <end position="2292"/>
    </location>
</feature>
<dbReference type="InterPro" id="IPR000403">
    <property type="entry name" value="PI3/4_kinase_cat_dom"/>
</dbReference>
<dbReference type="InterPro" id="IPR016024">
    <property type="entry name" value="ARM-type_fold"/>
</dbReference>
<dbReference type="InterPro" id="IPR014009">
    <property type="entry name" value="PIK_FAT"/>
</dbReference>
<dbReference type="SMART" id="SM01345">
    <property type="entry name" value="Rapamycin_bind"/>
    <property type="match status" value="1"/>
</dbReference>
<keyword evidence="6 12" id="KW-0418">Kinase</keyword>
<dbReference type="Gene3D" id="1.10.1070.11">
    <property type="entry name" value="Phosphatidylinositol 3-/4-kinase, catalytic domain"/>
    <property type="match status" value="1"/>
</dbReference>
<evidence type="ECO:0000256" key="12">
    <source>
        <dbReference type="RuleBase" id="RU364109"/>
    </source>
</evidence>
<dbReference type="SMART" id="SM01343">
    <property type="entry name" value="FATC"/>
    <property type="match status" value="1"/>
</dbReference>
<evidence type="ECO:0000256" key="1">
    <source>
        <dbReference type="ARBA" id="ARBA00011031"/>
    </source>
</evidence>
<feature type="compositionally biased region" description="Polar residues" evidence="13">
    <location>
        <begin position="2267"/>
        <end position="2276"/>
    </location>
</feature>
<dbReference type="OrthoDB" id="381190at2759"/>
<evidence type="ECO:0000256" key="8">
    <source>
        <dbReference type="ARBA" id="ARBA00023254"/>
    </source>
</evidence>
<comment type="catalytic activity">
    <reaction evidence="10 12">
        <text>L-threonyl-[protein] + ATP = O-phospho-L-threonyl-[protein] + ADP + H(+)</text>
        <dbReference type="Rhea" id="RHEA:46608"/>
        <dbReference type="Rhea" id="RHEA-COMP:11060"/>
        <dbReference type="Rhea" id="RHEA-COMP:11605"/>
        <dbReference type="ChEBI" id="CHEBI:15378"/>
        <dbReference type="ChEBI" id="CHEBI:30013"/>
        <dbReference type="ChEBI" id="CHEBI:30616"/>
        <dbReference type="ChEBI" id="CHEBI:61977"/>
        <dbReference type="ChEBI" id="CHEBI:456216"/>
        <dbReference type="EC" id="2.7.11.1"/>
    </reaction>
</comment>
<keyword evidence="5 12" id="KW-0547">Nucleotide-binding</keyword>
<dbReference type="GO" id="GO:0031931">
    <property type="term" value="C:TORC1 complex"/>
    <property type="evidence" value="ECO:0007669"/>
    <property type="project" value="TreeGrafter"/>
</dbReference>
<dbReference type="InterPro" id="IPR011989">
    <property type="entry name" value="ARM-like"/>
</dbReference>
<dbReference type="GO" id="GO:0016242">
    <property type="term" value="P:negative regulation of macroautophagy"/>
    <property type="evidence" value="ECO:0007669"/>
    <property type="project" value="TreeGrafter"/>
</dbReference>
<sequence>MSLSTTPSNEVLNRILNDLKSRSEETKYKAANELRDHVISISREISGENFTKFINDVNRRIFSLIQSNDNDEKIGGILAIDKLIDFDGEENTTKITRFANYLRFVLPGNDLQTMVLASKALGRLAQSGGTLTPEFVEFEVKRALEWLQGDRHESKRYAAVLVLKELAQNAPILIYAYVPKILNLIWVVLKDPKVVIREGAADALSVCLVLIQQRDGNSNNSWYSKILEEAQRGLKFGSSDTIHGCLLVIRELLLHTGNFMDQYYKEIADIVLKNRDNKDSLIRRTVILLMSDLADFNARACKSGSQSNNEDNTQANKLLNSIFVKNYLDDCMIYLLSQLKKDRDRSIVFTSIGKIAIAVESNIGPYLDSVTLNIKEVLTQKSRYRVGTEVYVFQCISMLATAVGQVLTKHMHELLDIMLAQGLSEALTQALSDLAHYIPPLLPTIQDRLLNVLSIILSGQPYHHPSSSFAKQANLIQTQMRDLQITEGHETEIIILALKTLGTFDFSGHMLNEFVREYIVRYLEDDNAEVRKSAAITCCHLLVNDPVCYQTSNNSMQIVGEVLEKLLTVGITDSDAQIRKTVLSSLDERFDHHLAQAENIRTLFLALNDEVFAIREVTISIIGRLIVHNPAYIMPSLRKTLIQLLSEIEYSGVNCNKEEAARLLSHLIKNSRRLIKPYVEPLLKVLIPKCKDPSPGVASESLKAIGELALIGEDMVSYLDDLFPMIIETLQDQSNITKREVALKTLGQLASNTGYIIEPYIKYPNLLNILIGILKTEQNMAIRRQTVKVMGILGALDPYKHKMALRNPNENISNVSSETPKDNLPLGLSPSSEEYYPTVAINALMRILRDPSLSVHHTAVVQAVIYIFKTLGLKCVSFLPQIMPAFLNMMRVCQVGNLEFYFQQLGILVTVVKQHIRNYLTEIYQLIQEFWNFNSNIQLTIISLMESIAIALNCEFKAYLPQLLPQLLQIFETDTSEKRQLTIKVLKAFIVFGSNLEEYLHLVIPVIIKLFERIDAPLDLRREAIQTIGNLCKNVNFSDHASRIIHPLVRILPNTELRNDAMDTLIKLVLQLNSDYAIFVPMVNKILIKNHIQHAEYDNLVTKLLKNEPLQRISDNGEESMDSNLDDNLAAEITTKKLPVNQQHLKKAWEASQRSTKEDWMEWLRRLSVELLKESPSPALRACASLAAVYYPLSRELFNAGFVSCWSELYDQFQDELVHVLETALVSPNIPPELIQTLLNLAEFMEHDDKALPIDIKTLGGFAAKCHTYAKALHYKELEFISEPKPSNIEALISINNQLQQPDSAIGILTYAQENHDIKLKESWYEKLQRWEDALAAYERKQLEDPLSIEATIGRMRCLHALGEWEALSQLVKEKWVYASEDTRKTMAPLAAGSAWGLSDYELMEEYIGVMKPDSPDGSFFRAILNVNGNLYPQAEQYINKTRDLLDTELTALVGESYNRAYSVVVRIQMLAELEEIITYKKLFDQPERQETIRKTWMKRLKGCQKNIDIWHRILRIQALVISPKENMEMWIKFANLCRKGGRLNTSLKTLLTLSNNNSLDGDPMNNPPPVVYAYLKYLWAIPENRNHAYQIMKIFTKDLVNRLENSSYNDISYHMDNNSNMNNYQNSIKLQKLIARCYLRLGEWQKAQTDELTIETIPEILSSLHSATHYDSEWYKAWHAWALTNFEVINYYEKASDSNNVSAKDLIEYVKPSIFGFFKSIALSKSNSLQDTLRLITLWFKYGYNGEVNAAVNDGLSRVSVDTWLQVIPQLIARIYTNHSHVRNLLQQLLTDVGKEHPQALVYSLTVASKSPNIERQNAANSIMEKMMIHSATLVNQALLVSQELIRVAILWHEMWHEGIEEASRLYFGNHNIEGMFATLQPLHQMLEKGPETMREISFNQGFGRDLSEALDWCRKYTKTKDINDLNQAWDLYYTVFRKINKQLPQLTSLELKYVSPKLLNARDLELAVPGQYRSGEPVIRIQSFIPTLNIITSKQRPRRLSIKGSDGKEYQYLLKGHEDLRQDERVMQLFGLINTLLADDPETFTRHMNIQRYPVIPLSPNSGLIGWVPHCDTLHALIRDYRESKKTLLNIEHRLMLQMAPDYDNLTLLQKVEVFEYAADNTTGQDLYKVLWIKSRNSEAWLDRRTNYTRSLAVMSMVGYILGLGDRHPSNLMLDRFTGKVVHIDFGDCFEVAMHREKFPERIPFRLTRMLINAMEVSGIEGNFRITCEHVMRVLRENKDSLMAVLEAFVYDPLINWRLITNPSPKIDNKPTQNKRNDDENHNFYGNRKQRNENDLVNNEEIDKVEYLNPRAVQIVNRIQNKLTGRDFKPNNVLDVRSQVYQLIEQATSVENLCQCYIGWCAFW</sequence>
<dbReference type="InterPro" id="IPR003151">
    <property type="entry name" value="PIK-rel_kinase_FAT"/>
</dbReference>
<dbReference type="PROSITE" id="PS00915">
    <property type="entry name" value="PI3_4_KINASE_1"/>
    <property type="match status" value="1"/>
</dbReference>
<dbReference type="InterPro" id="IPR011009">
    <property type="entry name" value="Kinase-like_dom_sf"/>
</dbReference>
<evidence type="ECO:0000256" key="11">
    <source>
        <dbReference type="ARBA" id="ARBA00048679"/>
    </source>
</evidence>
<keyword evidence="18" id="KW-1185">Reference proteome</keyword>
<dbReference type="PROSITE" id="PS51190">
    <property type="entry name" value="FATC"/>
    <property type="match status" value="1"/>
</dbReference>
<dbReference type="FunFam" id="1.10.1070.11:FF:000007">
    <property type="entry name" value="Serine/threonine-protein kinase TOR"/>
    <property type="match status" value="1"/>
</dbReference>
<dbReference type="SMART" id="SM00146">
    <property type="entry name" value="PI3Kc"/>
    <property type="match status" value="1"/>
</dbReference>
<dbReference type="CDD" id="cd05169">
    <property type="entry name" value="PIKKc_TOR"/>
    <property type="match status" value="1"/>
</dbReference>
<dbReference type="GO" id="GO:0031137">
    <property type="term" value="P:regulation of conjugation with cellular fusion"/>
    <property type="evidence" value="ECO:0007669"/>
    <property type="project" value="UniProtKB-ARBA"/>
</dbReference>
<dbReference type="SUPFAM" id="SSF56112">
    <property type="entry name" value="Protein kinase-like (PK-like)"/>
    <property type="match status" value="1"/>
</dbReference>
<dbReference type="GO" id="GO:1901992">
    <property type="term" value="P:positive regulation of mitotic cell cycle phase transition"/>
    <property type="evidence" value="ECO:0007669"/>
    <property type="project" value="UniProtKB-ARBA"/>
</dbReference>
<dbReference type="InterPro" id="IPR024585">
    <property type="entry name" value="mTOR_dom"/>
</dbReference>
<evidence type="ECO:0000256" key="10">
    <source>
        <dbReference type="ARBA" id="ARBA00047899"/>
    </source>
</evidence>
<dbReference type="GO" id="GO:0005524">
    <property type="term" value="F:ATP binding"/>
    <property type="evidence" value="ECO:0007669"/>
    <property type="project" value="UniProtKB-KW"/>
</dbReference>
<dbReference type="PANTHER" id="PTHR11139:SF9">
    <property type="entry name" value="SERINE_THREONINE-PROTEIN KINASE MTOR"/>
    <property type="match status" value="1"/>
</dbReference>
<dbReference type="InterPro" id="IPR009076">
    <property type="entry name" value="FRB_dom"/>
</dbReference>
<gene>
    <name evidence="17" type="ORF">BCR36DRAFT_324455</name>
</gene>